<gene>
    <name evidence="1" type="ORF">V1478_009140</name>
</gene>
<protein>
    <submittedName>
        <fullName evidence="1">Uncharacterized protein</fullName>
    </submittedName>
</protein>
<reference evidence="1 2" key="1">
    <citation type="journal article" date="2024" name="Ann. Entomol. Soc. Am.">
        <title>Genomic analyses of the southern and eastern yellowjacket wasps (Hymenoptera: Vespidae) reveal evolutionary signatures of social life.</title>
        <authorList>
            <person name="Catto M.A."/>
            <person name="Caine P.B."/>
            <person name="Orr S.E."/>
            <person name="Hunt B.G."/>
            <person name="Goodisman M.A.D."/>
        </authorList>
    </citation>
    <scope>NUCLEOTIDE SEQUENCE [LARGE SCALE GENOMIC DNA]</scope>
    <source>
        <strain evidence="1">233</strain>
        <tissue evidence="1">Head and thorax</tissue>
    </source>
</reference>
<sequence>MEWGQFVTRPPVEAAGSALRELTDESLKRRKDYRVAVKWKGIFEAWLIFLGQPLRPVMQENTRIGARTSVVLRTCWIDRRTEETLGNMRFIDQGCETKEIHVGSPSSQGHSGLYRPNLKSRPGNWQKNSCFVLGPVPSRRIKIRPVSRDVDVFSEAGWALPAGPHFAKGGSMENRYKKRRNIVVPYYTRVGILLGTGTGTGAGWYSTGGDEFVSQRMYIVTIHAHRSERHIARGALRKGMVMSSAPTVSTFYYVTWAEPTTCMYPPCPCLRKIPFSKFFDLSSLSRRIL</sequence>
<comment type="caution">
    <text evidence="1">The sequence shown here is derived from an EMBL/GenBank/DDBJ whole genome shotgun (WGS) entry which is preliminary data.</text>
</comment>
<accession>A0ABD2ANU0</accession>
<evidence type="ECO:0000313" key="2">
    <source>
        <dbReference type="Proteomes" id="UP001607302"/>
    </source>
</evidence>
<keyword evidence="2" id="KW-1185">Reference proteome</keyword>
<dbReference type="EMBL" id="JAUDFV010000141">
    <property type="protein sequence ID" value="KAL2722277.1"/>
    <property type="molecule type" value="Genomic_DNA"/>
</dbReference>
<feature type="non-terminal residue" evidence="1">
    <location>
        <position position="289"/>
    </location>
</feature>
<proteinExistence type="predicted"/>
<dbReference type="AlphaFoldDB" id="A0ABD2ANU0"/>
<name>A0ABD2ANU0_VESSQ</name>
<organism evidence="1 2">
    <name type="scientific">Vespula squamosa</name>
    <name type="common">Southern yellow jacket</name>
    <name type="synonym">Wasp</name>
    <dbReference type="NCBI Taxonomy" id="30214"/>
    <lineage>
        <taxon>Eukaryota</taxon>
        <taxon>Metazoa</taxon>
        <taxon>Ecdysozoa</taxon>
        <taxon>Arthropoda</taxon>
        <taxon>Hexapoda</taxon>
        <taxon>Insecta</taxon>
        <taxon>Pterygota</taxon>
        <taxon>Neoptera</taxon>
        <taxon>Endopterygota</taxon>
        <taxon>Hymenoptera</taxon>
        <taxon>Apocrita</taxon>
        <taxon>Aculeata</taxon>
        <taxon>Vespoidea</taxon>
        <taxon>Vespidae</taxon>
        <taxon>Vespinae</taxon>
        <taxon>Vespula</taxon>
    </lineage>
</organism>
<evidence type="ECO:0000313" key="1">
    <source>
        <dbReference type="EMBL" id="KAL2722277.1"/>
    </source>
</evidence>
<dbReference type="Proteomes" id="UP001607302">
    <property type="component" value="Unassembled WGS sequence"/>
</dbReference>